<protein>
    <submittedName>
        <fullName evidence="2">Uncharacterized protein</fullName>
    </submittedName>
</protein>
<name>A0A127A654_9MICC</name>
<dbReference type="AlphaFoldDB" id="A0A127A654"/>
<evidence type="ECO:0000313" key="2">
    <source>
        <dbReference type="EMBL" id="AMM34411.1"/>
    </source>
</evidence>
<feature type="region of interest" description="Disordered" evidence="1">
    <location>
        <begin position="1"/>
        <end position="29"/>
    </location>
</feature>
<organism evidence="2 3">
    <name type="scientific">Sinomonas atrocyanea</name>
    <dbReference type="NCBI Taxonomy" id="37927"/>
    <lineage>
        <taxon>Bacteria</taxon>
        <taxon>Bacillati</taxon>
        <taxon>Actinomycetota</taxon>
        <taxon>Actinomycetes</taxon>
        <taxon>Micrococcales</taxon>
        <taxon>Micrococcaceae</taxon>
        <taxon>Sinomonas</taxon>
    </lineage>
</organism>
<dbReference type="EMBL" id="CP014518">
    <property type="protein sequence ID" value="AMM34411.1"/>
    <property type="molecule type" value="Genomic_DNA"/>
</dbReference>
<dbReference type="STRING" id="37927.SA2016_3754"/>
<accession>A0A127A654</accession>
<reference evidence="2 3" key="1">
    <citation type="submission" date="2016-02" db="EMBL/GenBank/DDBJ databases">
        <title>Complete genome of Sinomonas atrocyanea KCTC 3377.</title>
        <authorList>
            <person name="Kim K.M."/>
        </authorList>
    </citation>
    <scope>NUCLEOTIDE SEQUENCE [LARGE SCALE GENOMIC DNA]</scope>
    <source>
        <strain evidence="2 3">KCTC 3377</strain>
    </source>
</reference>
<sequence length="29" mass="3075">MNIHSRRAILGTPASINPASGIGNWPDPM</sequence>
<evidence type="ECO:0000313" key="3">
    <source>
        <dbReference type="Proteomes" id="UP000070134"/>
    </source>
</evidence>
<proteinExistence type="predicted"/>
<keyword evidence="3" id="KW-1185">Reference proteome</keyword>
<dbReference type="KEGG" id="satk:SA2016_3754"/>
<gene>
    <name evidence="2" type="ORF">SA2016_3754</name>
</gene>
<evidence type="ECO:0000256" key="1">
    <source>
        <dbReference type="SAM" id="MobiDB-lite"/>
    </source>
</evidence>
<dbReference type="Proteomes" id="UP000070134">
    <property type="component" value="Chromosome"/>
</dbReference>